<gene>
    <name evidence="1" type="ORF">O1611_g5194</name>
</gene>
<name>A0ACC2JM17_9PEZI</name>
<proteinExistence type="predicted"/>
<protein>
    <submittedName>
        <fullName evidence="1">Uncharacterized protein</fullName>
    </submittedName>
</protein>
<evidence type="ECO:0000313" key="1">
    <source>
        <dbReference type="EMBL" id="KAJ8128444.1"/>
    </source>
</evidence>
<dbReference type="EMBL" id="JAPUUL010001067">
    <property type="protein sequence ID" value="KAJ8128444.1"/>
    <property type="molecule type" value="Genomic_DNA"/>
</dbReference>
<sequence length="275" mass="30900">MAGTKDRDAGGTRTEDQTTTRTSSTASGFAERIRDNGVVLCNALRPTNFHDIYAKLSRPNPSAPPTMLDFKKYKRRVRRAPNESTVLSTTYWMLLKQYDLEEGNDDDDDNEDDNEINNNLYFSFMGQKFTGFPENVGFNNNCSAPQPDFVEGLGEMQFTPFPIKAVSGAFLYQDKTYTIVLPHIAGEWKASDKGLGKASTQCAYDGAALVYARTQALEYLGERDPPGEARVITFAINGENLKIFAHYSFLAENGAVKYYRCLEMRRTLRRNSPKS</sequence>
<organism evidence="1 2">
    <name type="scientific">Lasiodiplodia mahajangana</name>
    <dbReference type="NCBI Taxonomy" id="1108764"/>
    <lineage>
        <taxon>Eukaryota</taxon>
        <taxon>Fungi</taxon>
        <taxon>Dikarya</taxon>
        <taxon>Ascomycota</taxon>
        <taxon>Pezizomycotina</taxon>
        <taxon>Dothideomycetes</taxon>
        <taxon>Dothideomycetes incertae sedis</taxon>
        <taxon>Botryosphaeriales</taxon>
        <taxon>Botryosphaeriaceae</taxon>
        <taxon>Lasiodiplodia</taxon>
    </lineage>
</organism>
<keyword evidence="2" id="KW-1185">Reference proteome</keyword>
<evidence type="ECO:0000313" key="2">
    <source>
        <dbReference type="Proteomes" id="UP001153332"/>
    </source>
</evidence>
<reference evidence="1" key="1">
    <citation type="submission" date="2022-12" db="EMBL/GenBank/DDBJ databases">
        <title>Genome Sequence of Lasiodiplodia mahajangana.</title>
        <authorList>
            <person name="Buettner E."/>
        </authorList>
    </citation>
    <scope>NUCLEOTIDE SEQUENCE</scope>
    <source>
        <strain evidence="1">VT137</strain>
    </source>
</reference>
<accession>A0ACC2JM17</accession>
<comment type="caution">
    <text evidence="1">The sequence shown here is derived from an EMBL/GenBank/DDBJ whole genome shotgun (WGS) entry which is preliminary data.</text>
</comment>
<dbReference type="Proteomes" id="UP001153332">
    <property type="component" value="Unassembled WGS sequence"/>
</dbReference>